<feature type="compositionally biased region" description="Basic residues" evidence="1">
    <location>
        <begin position="48"/>
        <end position="64"/>
    </location>
</feature>
<protein>
    <submittedName>
        <fullName evidence="2">Uncharacterized protein m561R</fullName>
    </submittedName>
</protein>
<organismHost>
    <name type="scientific">Paramecium bursaria</name>
    <dbReference type="NCBI Taxonomy" id="74790"/>
</organismHost>
<evidence type="ECO:0000256" key="1">
    <source>
        <dbReference type="SAM" id="MobiDB-lite"/>
    </source>
</evidence>
<feature type="compositionally biased region" description="Basic residues" evidence="1">
    <location>
        <begin position="17"/>
        <end position="40"/>
    </location>
</feature>
<name>A7IUU1_PBCVM</name>
<feature type="region of interest" description="Disordered" evidence="1">
    <location>
        <begin position="1"/>
        <end position="91"/>
    </location>
</feature>
<sequence>MRYKHQRPHLLPPRCLPPHKSHRVFHQRHLLPHLQSHHMAHQTPHTRTSPHLRSHPGQPRRQRPRSPQSRQIPLLRHQLPHSQGPQRHRRLLVQTHRPHSPLGKHDCLPCQCFGSCNTPLSS</sequence>
<reference evidence="2 3" key="1">
    <citation type="journal article" date="2007" name="Virology">
        <title>Sequence and annotation of the 314-kb MT325 and the 321-kb FR483 viruses that infect Chlorella Pbi.</title>
        <authorList>
            <person name="Fitzgerald L.A."/>
            <person name="Graves M.V."/>
            <person name="Li X."/>
            <person name="Feldblyum T."/>
            <person name="Hartigan J."/>
            <person name="Van Etten J.L."/>
        </authorList>
    </citation>
    <scope>NUCLEOTIDE SEQUENCE [LARGE SCALE GENOMIC DNA]</scope>
    <source>
        <strain evidence="2 3">MT325</strain>
    </source>
</reference>
<gene>
    <name evidence="2" type="primary">m561R</name>
    <name evidence="2" type="ORF">MT325_m561R</name>
</gene>
<evidence type="ECO:0000313" key="2">
    <source>
        <dbReference type="EMBL" id="ABT14115.1"/>
    </source>
</evidence>
<dbReference type="Proteomes" id="UP000246715">
    <property type="component" value="Segment"/>
</dbReference>
<organism evidence="2 3">
    <name type="scientific">Paramecium bursaria Chlorella virus MT325</name>
    <name type="common">PBCV-MT325</name>
    <dbReference type="NCBI Taxonomy" id="346932"/>
    <lineage>
        <taxon>Viruses</taxon>
        <taxon>Varidnaviria</taxon>
        <taxon>Bamfordvirae</taxon>
        <taxon>Nucleocytoviricota</taxon>
        <taxon>Megaviricetes</taxon>
        <taxon>Algavirales</taxon>
        <taxon>Phycodnaviridae</taxon>
        <taxon>Chlorovirus</taxon>
        <taxon>Chlorovirus conductrix</taxon>
        <taxon>Paramecium bursaria Chlorella virus A1</taxon>
    </lineage>
</organism>
<evidence type="ECO:0000313" key="3">
    <source>
        <dbReference type="Proteomes" id="UP000246715"/>
    </source>
</evidence>
<proteinExistence type="predicted"/>
<accession>A7IUU1</accession>
<dbReference type="EMBL" id="DQ491001">
    <property type="protein sequence ID" value="ABT14115.1"/>
    <property type="molecule type" value="Genomic_DNA"/>
</dbReference>